<dbReference type="Proteomes" id="UP000001444">
    <property type="component" value="Chromosome"/>
</dbReference>
<organism evidence="1 2">
    <name type="scientific">Streptomyces scabiei (strain 87.22)</name>
    <dbReference type="NCBI Taxonomy" id="680198"/>
    <lineage>
        <taxon>Bacteria</taxon>
        <taxon>Bacillati</taxon>
        <taxon>Actinomycetota</taxon>
        <taxon>Actinomycetes</taxon>
        <taxon>Kitasatosporales</taxon>
        <taxon>Streptomycetaceae</taxon>
        <taxon>Streptomyces</taxon>
    </lineage>
</organism>
<reference evidence="1 2" key="1">
    <citation type="journal article" date="2010" name="Mol. Plant Microbe Interact.">
        <title>Streptomyces scabies 87-22 contains a coronafacic acid-like biosynthetic cluster that contributes to plant-microbe interactions.</title>
        <authorList>
            <person name="Bignell D.R."/>
            <person name="Seipke R.F."/>
            <person name="Huguet-Tapia J.C."/>
            <person name="Chambers A.H."/>
            <person name="Parry R.J."/>
            <person name="Loria R."/>
        </authorList>
    </citation>
    <scope>NUCLEOTIDE SEQUENCE [LARGE SCALE GENOMIC DNA]</scope>
    <source>
        <strain evidence="1 2">87.22</strain>
    </source>
</reference>
<protein>
    <submittedName>
        <fullName evidence="1">Uncharacterized protein</fullName>
    </submittedName>
</protein>
<evidence type="ECO:0000313" key="2">
    <source>
        <dbReference type="Proteomes" id="UP000001444"/>
    </source>
</evidence>
<sequence>MLLAPRLPMGKHGLYAERLRDQFVGAMRRFRPDAQWREMP</sequence>
<evidence type="ECO:0000313" key="1">
    <source>
        <dbReference type="EMBL" id="CBG75084.1"/>
    </source>
</evidence>
<accession>C9ZHN9</accession>
<keyword evidence="2" id="KW-1185">Reference proteome</keyword>
<dbReference type="KEGG" id="scb:SCAB_81231"/>
<gene>
    <name evidence="1" type="ordered locus">SCAB_81231</name>
</gene>
<dbReference type="AlphaFoldDB" id="C9ZHN9"/>
<dbReference type="GeneID" id="77145567"/>
<proteinExistence type="predicted"/>
<dbReference type="RefSeq" id="WP_013005528.1">
    <property type="nucleotide sequence ID" value="NC_013929.1"/>
</dbReference>
<dbReference type="EMBL" id="FN554889">
    <property type="protein sequence ID" value="CBG75084.1"/>
    <property type="molecule type" value="Genomic_DNA"/>
</dbReference>
<dbReference type="HOGENOM" id="CLU_3297458_0_0_11"/>
<name>C9ZHN9_STRSW</name>